<evidence type="ECO:0000256" key="4">
    <source>
        <dbReference type="ARBA" id="ARBA00022630"/>
    </source>
</evidence>
<dbReference type="PROSITE" id="PS51645">
    <property type="entry name" value="PHR_CRY_ALPHA_BETA"/>
    <property type="match status" value="1"/>
</dbReference>
<evidence type="ECO:0000256" key="2">
    <source>
        <dbReference type="ARBA" id="ARBA00013149"/>
    </source>
</evidence>
<accession>A0A922P5G6</accession>
<dbReference type="PRINTS" id="PR00147">
    <property type="entry name" value="DNAPHOTLYASE"/>
</dbReference>
<feature type="site" description="Electron transfer via tryptophanyl radical" evidence="9">
    <location>
        <position position="362"/>
    </location>
</feature>
<name>A0A922P5G6_9HYPH</name>
<reference evidence="12 13" key="1">
    <citation type="submission" date="2014-06" db="EMBL/GenBank/DDBJ databases">
        <title>Rhizobium pelagicum/R2-400B4.</title>
        <authorList>
            <person name="Kimes N.E."/>
            <person name="Lopez-Perez M."/>
        </authorList>
    </citation>
    <scope>NUCLEOTIDE SEQUENCE [LARGE SCALE GENOMIC DNA]</scope>
    <source>
        <strain evidence="12 13">R2-400B4</strain>
    </source>
</reference>
<dbReference type="PROSITE" id="PS00394">
    <property type="entry name" value="DNA_PHOTOLYASES_1_1"/>
    <property type="match status" value="1"/>
</dbReference>
<comment type="similarity">
    <text evidence="10">Belongs to the DNA photolyase family.</text>
</comment>
<comment type="catalytic activity">
    <reaction evidence="7">
        <text>cyclobutadipyrimidine (in DNA) = 2 pyrimidine residues (in DNA).</text>
        <dbReference type="EC" id="4.1.99.3"/>
    </reaction>
</comment>
<dbReference type="EC" id="4.1.99.3" evidence="2"/>
<dbReference type="SUPFAM" id="SSF48173">
    <property type="entry name" value="Cryptochrome/photolyase FAD-binding domain"/>
    <property type="match status" value="1"/>
</dbReference>
<keyword evidence="5 8" id="KW-0274">FAD</keyword>
<feature type="domain" description="Photolyase/cryptochrome alpha/beta" evidence="11">
    <location>
        <begin position="7"/>
        <end position="134"/>
    </location>
</feature>
<keyword evidence="6 10" id="KW-0157">Chromophore</keyword>
<dbReference type="InterPro" id="IPR005101">
    <property type="entry name" value="Cryptochr/Photolyase_FAD-bd"/>
</dbReference>
<comment type="caution">
    <text evidence="12">The sequence shown here is derived from an EMBL/GenBank/DDBJ whole genome shotgun (WGS) entry which is preliminary data.</text>
</comment>
<dbReference type="InterPro" id="IPR036155">
    <property type="entry name" value="Crypto/Photolyase_N_sf"/>
</dbReference>
<dbReference type="AlphaFoldDB" id="A0A922P5G6"/>
<dbReference type="EMBL" id="JOKJ01000003">
    <property type="protein sequence ID" value="KEQ10385.1"/>
    <property type="molecule type" value="Genomic_DNA"/>
</dbReference>
<dbReference type="Gene3D" id="3.40.50.620">
    <property type="entry name" value="HUPs"/>
    <property type="match status" value="1"/>
</dbReference>
<sequence>MADDTSSPVIVWFRRDLRLADNAALSAAVETGRPVIALFIREAASASSMPQGAAQAWWLHHSLTALKERLQQAGGDLLLLSGPADDVLTQVAAEAGAETVYFNRCYERDERDRDIARALKQAGVAVQAFHGQLLSEPSAVRTGAGKPFRVFTPFWRALQALGEPREPIAAPEAIAGHSVSTASEKLEDWKLLPVSPNWAAPFADVWTPGEAGAHERLNIFLDQGLGNYKAGRDVPALEVTSRLSPHLAHGEISPAQAWHAANGLSNVDPAQITHFRRELAWRDFSYTLLVEFPELATRNWNPSFDDFQWTFDERQFRAWTKGQTGYPIVDAGMRQLWQEGYMHNRVRMITASFLIKDLMIDWRKGEEWFWDTLVDADPANNAASWQWVAGSGADASPFFRIFNPLLQGEKFDPDGHYVRKYLPELEKLDNKYIHRPFEAPEDVLQKAGIVLGETYAKPLVDHFEARDRALAAYKDLG</sequence>
<dbReference type="GO" id="GO:0003677">
    <property type="term" value="F:DNA binding"/>
    <property type="evidence" value="ECO:0007669"/>
    <property type="project" value="TreeGrafter"/>
</dbReference>
<feature type="binding site" evidence="8">
    <location>
        <begin position="240"/>
        <end position="244"/>
    </location>
    <ligand>
        <name>FAD</name>
        <dbReference type="ChEBI" id="CHEBI:57692"/>
    </ligand>
</feature>
<dbReference type="GO" id="GO:0000719">
    <property type="term" value="P:photoreactive repair"/>
    <property type="evidence" value="ECO:0007669"/>
    <property type="project" value="UniProtKB-ARBA"/>
</dbReference>
<gene>
    <name evidence="12" type="ORF">GV68_15885</name>
</gene>
<dbReference type="GO" id="GO:0009416">
    <property type="term" value="P:response to light stimulus"/>
    <property type="evidence" value="ECO:0007669"/>
    <property type="project" value="TreeGrafter"/>
</dbReference>
<evidence type="ECO:0000256" key="3">
    <source>
        <dbReference type="ARBA" id="ARBA00014046"/>
    </source>
</evidence>
<evidence type="ECO:0000256" key="9">
    <source>
        <dbReference type="PIRSR" id="PIRSR602081-2"/>
    </source>
</evidence>
<comment type="cofactor">
    <cofactor evidence="1">
        <name>(6R)-5,10-methylene-5,6,7,8-tetrahydrofolate</name>
        <dbReference type="ChEBI" id="CHEBI:15636"/>
    </cofactor>
</comment>
<feature type="binding site" evidence="8">
    <location>
        <begin position="375"/>
        <end position="377"/>
    </location>
    <ligand>
        <name>FAD</name>
        <dbReference type="ChEBI" id="CHEBI:57692"/>
    </ligand>
</feature>
<dbReference type="GO" id="GO:0071949">
    <property type="term" value="F:FAD binding"/>
    <property type="evidence" value="ECO:0007669"/>
    <property type="project" value="TreeGrafter"/>
</dbReference>
<evidence type="ECO:0000256" key="7">
    <source>
        <dbReference type="ARBA" id="ARBA00033999"/>
    </source>
</evidence>
<protein>
    <recommendedName>
        <fullName evidence="3">Deoxyribodipyrimidine photo-lyase</fullName>
        <ecNumber evidence="2">4.1.99.3</ecNumber>
    </recommendedName>
</protein>
<dbReference type="FunFam" id="1.10.579.10:FF:000003">
    <property type="entry name" value="Deoxyribodipyrimidine photo-lyase"/>
    <property type="match status" value="1"/>
</dbReference>
<feature type="binding site" evidence="8">
    <location>
        <position position="228"/>
    </location>
    <ligand>
        <name>FAD</name>
        <dbReference type="ChEBI" id="CHEBI:57692"/>
    </ligand>
</feature>
<dbReference type="PANTHER" id="PTHR11455">
    <property type="entry name" value="CRYPTOCHROME"/>
    <property type="match status" value="1"/>
</dbReference>
<dbReference type="InterPro" id="IPR006050">
    <property type="entry name" value="DNA_photolyase_N"/>
</dbReference>
<feature type="binding site" evidence="8">
    <location>
        <position position="275"/>
    </location>
    <ligand>
        <name>FAD</name>
        <dbReference type="ChEBI" id="CHEBI:57692"/>
    </ligand>
</feature>
<dbReference type="Gene3D" id="1.10.579.10">
    <property type="entry name" value="DNA Cyclobutane Dipyrimidine Photolyase, subunit A, domain 3"/>
    <property type="match status" value="1"/>
</dbReference>
<evidence type="ECO:0000256" key="10">
    <source>
        <dbReference type="RuleBase" id="RU004182"/>
    </source>
</evidence>
<keyword evidence="13" id="KW-1185">Reference proteome</keyword>
<keyword evidence="4 8" id="KW-0285">Flavoprotein</keyword>
<dbReference type="RefSeq" id="WP_192820035.1">
    <property type="nucleotide sequence ID" value="NZ_CAJXID010000001.1"/>
</dbReference>
<dbReference type="InterPro" id="IPR018394">
    <property type="entry name" value="DNA_photolyase_1_CS_C"/>
</dbReference>
<feature type="site" description="Electron transfer via tryptophanyl radical" evidence="9">
    <location>
        <position position="385"/>
    </location>
</feature>
<evidence type="ECO:0000313" key="12">
    <source>
        <dbReference type="EMBL" id="KEQ10385.1"/>
    </source>
</evidence>
<evidence type="ECO:0000256" key="6">
    <source>
        <dbReference type="ARBA" id="ARBA00022991"/>
    </source>
</evidence>
<dbReference type="InterPro" id="IPR036134">
    <property type="entry name" value="Crypto/Photolyase_FAD-like_sf"/>
</dbReference>
<dbReference type="InterPro" id="IPR002081">
    <property type="entry name" value="Cryptochrome/DNA_photolyase_1"/>
</dbReference>
<dbReference type="InterPro" id="IPR014729">
    <property type="entry name" value="Rossmann-like_a/b/a_fold"/>
</dbReference>
<evidence type="ECO:0000259" key="11">
    <source>
        <dbReference type="PROSITE" id="PS51645"/>
    </source>
</evidence>
<dbReference type="Pfam" id="PF00875">
    <property type="entry name" value="DNA_photolyase"/>
    <property type="match status" value="1"/>
</dbReference>
<dbReference type="PANTHER" id="PTHR11455:SF9">
    <property type="entry name" value="CRYPTOCHROME CIRCADIAN CLOCK 5 ISOFORM X1"/>
    <property type="match status" value="1"/>
</dbReference>
<dbReference type="Gene3D" id="1.25.40.80">
    <property type="match status" value="1"/>
</dbReference>
<dbReference type="GO" id="GO:0003904">
    <property type="term" value="F:deoxyribodipyrimidine photo-lyase activity"/>
    <property type="evidence" value="ECO:0007669"/>
    <property type="project" value="UniProtKB-EC"/>
</dbReference>
<dbReference type="PROSITE" id="PS00691">
    <property type="entry name" value="DNA_PHOTOLYASES_1_2"/>
    <property type="match status" value="1"/>
</dbReference>
<evidence type="ECO:0000256" key="1">
    <source>
        <dbReference type="ARBA" id="ARBA00001932"/>
    </source>
</evidence>
<organism evidence="12 13">
    <name type="scientific">Pseudorhizobium pelagicum</name>
    <dbReference type="NCBI Taxonomy" id="1509405"/>
    <lineage>
        <taxon>Bacteria</taxon>
        <taxon>Pseudomonadati</taxon>
        <taxon>Pseudomonadota</taxon>
        <taxon>Alphaproteobacteria</taxon>
        <taxon>Hyphomicrobiales</taxon>
        <taxon>Rhizobiaceae</taxon>
        <taxon>Rhizobium/Agrobacterium group</taxon>
        <taxon>Pseudorhizobium</taxon>
    </lineage>
</organism>
<evidence type="ECO:0000313" key="13">
    <source>
        <dbReference type="Proteomes" id="UP000052167"/>
    </source>
</evidence>
<comment type="cofactor">
    <cofactor evidence="8">
        <name>FAD</name>
        <dbReference type="ChEBI" id="CHEBI:57692"/>
    </cofactor>
    <text evidence="8">Binds 1 FAD per subunit.</text>
</comment>
<feature type="site" description="Electron transfer via tryptophanyl radical" evidence="9">
    <location>
        <position position="309"/>
    </location>
</feature>
<evidence type="ECO:0000256" key="5">
    <source>
        <dbReference type="ARBA" id="ARBA00022827"/>
    </source>
</evidence>
<evidence type="ECO:0000256" key="8">
    <source>
        <dbReference type="PIRSR" id="PIRSR602081-1"/>
    </source>
</evidence>
<dbReference type="Proteomes" id="UP000052167">
    <property type="component" value="Unassembled WGS sequence"/>
</dbReference>
<dbReference type="SUPFAM" id="SSF52425">
    <property type="entry name" value="Cryptochrome/photolyase, N-terminal domain"/>
    <property type="match status" value="1"/>
</dbReference>
<proteinExistence type="inferred from homology"/>
<dbReference type="Pfam" id="PF03441">
    <property type="entry name" value="FAD_binding_7"/>
    <property type="match status" value="1"/>
</dbReference>